<gene>
    <name evidence="3" type="ORF">GMRT_12513</name>
</gene>
<dbReference type="PANTHER" id="PTHR24184:SF11">
    <property type="entry name" value="ANKYRIN REPEAT AND SOCS BOX CONTAINING 3"/>
    <property type="match status" value="1"/>
</dbReference>
<keyword evidence="1" id="KW-0862">Zinc</keyword>
<dbReference type="Gene3D" id="3.30.40.10">
    <property type="entry name" value="Zinc/RING finger domain, C3HC4 (zinc finger)"/>
    <property type="match status" value="1"/>
</dbReference>
<keyword evidence="1" id="KW-0863">Zinc-finger</keyword>
<sequence>MSPWNHLSPSTGSIRDIIMGSLVIVENALQDEVEDGDDLQSMSISTLFGAILLHNLQGVETRLEDMHITDLFGHTALMLAAELGYADLIPPLQQLQGLQDIFGNTALMYATENGYRECLPLLQSELGLQNIIGDTALLCAIRKGHAHCIPDLVGEIRTKDECYQLIELAFELHQIECVIALLDGLTDLADSVHQLLRAALTNDTSALKVILPTVQDKKKYCTFALTLAAAHGNTEAVQFLLPKAQGRVRNGSYAIMYAAHEGHLGCIQALVAKQGRRRTTSDDTALSIAASQGHYPCVQFLLKSRLDRKLLQHALAQAISALHPECAEAILQKAPKAKYSYKVLVKAARNGFTNCVSLLMRSTKLRPNESRTALMAAAQYGHLDCVIQLLEREVSLQDSEGRTALVFAAYTGHRACVDKLLDERGLTTHTGRTALMYAAVADRMGCLEPLLTEAGFQDEDGRTALMLAAQDGNYGCITILRRFEARMQRKDGTTALMLAAENGFHACVRLLTSEQCLQDSTGQTALMRAARRGHANCLPELMHEKRVQDMEGQTALMHAVKHGHVECVRQLATQECGLRSDAGLTALSLACKIGNVQMLPYLISELGISMDNEHQSPYFYAMSHSGGEVIEALIELTLPSLLRNSSYAACVYSSLIERLERFFFEMVEEGDDRDRLRMAFDLAASLITDGSELLGEDQTMRASRAIDLFNELLVELSDEGVDPLACQCIICMDARPSVVFTPCLHMVMCAHCLGYLDGTCPYCRKGIREMVHTNEISDSDRPLSVSSWSPSVEGSVGSCNTLVTASSTADSVSLR</sequence>
<keyword evidence="4" id="KW-1185">Reference proteome</keyword>
<evidence type="ECO:0000256" key="1">
    <source>
        <dbReference type="PROSITE-ProRule" id="PRU00175"/>
    </source>
</evidence>
<proteinExistence type="predicted"/>
<evidence type="ECO:0000313" key="3">
    <source>
        <dbReference type="EMBL" id="TNJ28381.1"/>
    </source>
</evidence>
<dbReference type="PROSITE" id="PS50089">
    <property type="entry name" value="ZF_RING_2"/>
    <property type="match status" value="1"/>
</dbReference>
<name>A0A4Z1T7B0_GIAMU</name>
<dbReference type="InterPro" id="IPR013083">
    <property type="entry name" value="Znf_RING/FYVE/PHD"/>
</dbReference>
<dbReference type="GO" id="GO:0008270">
    <property type="term" value="F:zinc ion binding"/>
    <property type="evidence" value="ECO:0007669"/>
    <property type="project" value="UniProtKB-KW"/>
</dbReference>
<dbReference type="SUPFAM" id="SSF48403">
    <property type="entry name" value="Ankyrin repeat"/>
    <property type="match status" value="2"/>
</dbReference>
<dbReference type="PANTHER" id="PTHR24184">
    <property type="entry name" value="SI:CH211-189E2.2"/>
    <property type="match status" value="1"/>
</dbReference>
<dbReference type="Pfam" id="PF00023">
    <property type="entry name" value="Ank"/>
    <property type="match status" value="1"/>
</dbReference>
<keyword evidence="1" id="KW-0479">Metal-binding</keyword>
<dbReference type="SMART" id="SM00184">
    <property type="entry name" value="RING"/>
    <property type="match status" value="1"/>
</dbReference>
<dbReference type="InterPro" id="IPR036770">
    <property type="entry name" value="Ankyrin_rpt-contain_sf"/>
</dbReference>
<dbReference type="OrthoDB" id="21416at2759"/>
<dbReference type="Proteomes" id="UP000315496">
    <property type="component" value="Chromosome 2"/>
</dbReference>
<comment type="caution">
    <text evidence="3">The sequence shown here is derived from an EMBL/GenBank/DDBJ whole genome shotgun (WGS) entry which is preliminary data.</text>
</comment>
<dbReference type="Pfam" id="PF12796">
    <property type="entry name" value="Ank_2"/>
    <property type="match status" value="5"/>
</dbReference>
<dbReference type="VEuPathDB" id="GiardiaDB:GMRT_12513"/>
<dbReference type="AlphaFoldDB" id="A0A4Z1T7B0"/>
<evidence type="ECO:0000259" key="2">
    <source>
        <dbReference type="PROSITE" id="PS50089"/>
    </source>
</evidence>
<dbReference type="InterPro" id="IPR002110">
    <property type="entry name" value="Ankyrin_rpt"/>
</dbReference>
<organism evidence="3 4">
    <name type="scientific">Giardia muris</name>
    <dbReference type="NCBI Taxonomy" id="5742"/>
    <lineage>
        <taxon>Eukaryota</taxon>
        <taxon>Metamonada</taxon>
        <taxon>Diplomonadida</taxon>
        <taxon>Hexamitidae</taxon>
        <taxon>Giardiinae</taxon>
        <taxon>Giardia</taxon>
    </lineage>
</organism>
<dbReference type="SMART" id="SM00248">
    <property type="entry name" value="ANK"/>
    <property type="match status" value="13"/>
</dbReference>
<reference evidence="3 4" key="1">
    <citation type="submission" date="2019-05" db="EMBL/GenBank/DDBJ databases">
        <title>The compact genome of Giardia muris reveals important steps in the evolution of intestinal protozoan parasites.</title>
        <authorList>
            <person name="Xu F."/>
            <person name="Jimenez-Gonzalez A."/>
            <person name="Einarsson E."/>
            <person name="Astvaldsson A."/>
            <person name="Peirasmaki D."/>
            <person name="Eckmann L."/>
            <person name="Andersson J.O."/>
            <person name="Svard S.G."/>
            <person name="Jerlstrom-Hultqvist J."/>
        </authorList>
    </citation>
    <scope>NUCLEOTIDE SEQUENCE [LARGE SCALE GENOMIC DNA]</scope>
    <source>
        <strain evidence="3 4">Roberts-Thomson</strain>
    </source>
</reference>
<protein>
    <submittedName>
        <fullName evidence="3">Ankyrin repeat protein 2</fullName>
    </submittedName>
</protein>
<dbReference type="InterPro" id="IPR001841">
    <property type="entry name" value="Znf_RING"/>
</dbReference>
<evidence type="ECO:0000313" key="4">
    <source>
        <dbReference type="Proteomes" id="UP000315496"/>
    </source>
</evidence>
<feature type="domain" description="RING-type" evidence="2">
    <location>
        <begin position="728"/>
        <end position="764"/>
    </location>
</feature>
<accession>A0A4Z1T7B0</accession>
<dbReference type="Pfam" id="PF13920">
    <property type="entry name" value="zf-C3HC4_3"/>
    <property type="match status" value="1"/>
</dbReference>
<dbReference type="SUPFAM" id="SSF57850">
    <property type="entry name" value="RING/U-box"/>
    <property type="match status" value="1"/>
</dbReference>
<dbReference type="Gene3D" id="1.25.40.20">
    <property type="entry name" value="Ankyrin repeat-containing domain"/>
    <property type="match status" value="5"/>
</dbReference>
<dbReference type="EMBL" id="VDLU01000002">
    <property type="protein sequence ID" value="TNJ28381.1"/>
    <property type="molecule type" value="Genomic_DNA"/>
</dbReference>